<dbReference type="EMBL" id="QUSY01000410">
    <property type="protein sequence ID" value="RHY29658.1"/>
    <property type="molecule type" value="Genomic_DNA"/>
</dbReference>
<feature type="region of interest" description="Disordered" evidence="1">
    <location>
        <begin position="258"/>
        <end position="286"/>
    </location>
</feature>
<dbReference type="AlphaFoldDB" id="A0A3R7A8Z6"/>
<feature type="compositionally biased region" description="Basic residues" evidence="1">
    <location>
        <begin position="267"/>
        <end position="286"/>
    </location>
</feature>
<protein>
    <submittedName>
        <fullName evidence="2">Uncharacterized protein</fullName>
    </submittedName>
</protein>
<dbReference type="VEuPathDB" id="FungiDB:H310_05178"/>
<feature type="compositionally biased region" description="Pro residues" evidence="1">
    <location>
        <begin position="8"/>
        <end position="18"/>
    </location>
</feature>
<comment type="caution">
    <text evidence="2">The sequence shown here is derived from an EMBL/GenBank/DDBJ whole genome shotgun (WGS) entry which is preliminary data.</text>
</comment>
<proteinExistence type="predicted"/>
<dbReference type="Proteomes" id="UP000285060">
    <property type="component" value="Unassembled WGS sequence"/>
</dbReference>
<sequence length="286" mass="32174">MSKFPHTNPSPSPTPPPRQLMELFPPLPTSTYVQCLQRHAYLVEKLSKLGSTSSILDPTYRQVLTLTVTEILDASSATLEIASLTLPPTLRFMLHLLIAQEHHVWPKEVPSPELVVGLCNIHVLLWRVTTRIDAILAQALANGAAKEAWQDATPLEDINANLKLRLALIAEEELVSSVGQVTESDRRHLQGNIDQLKAWIEATCDRLSTLPSVKRLDRLNQEWSILGVDNRRRRSSFDVIMDSLTSDSIARFYRGKHQQSVGSMRHLSTKTTRRPSSHRSQMHSTT</sequence>
<keyword evidence="3" id="KW-1185">Reference proteome</keyword>
<organism evidence="2 3">
    <name type="scientific">Aphanomyces invadans</name>
    <dbReference type="NCBI Taxonomy" id="157072"/>
    <lineage>
        <taxon>Eukaryota</taxon>
        <taxon>Sar</taxon>
        <taxon>Stramenopiles</taxon>
        <taxon>Oomycota</taxon>
        <taxon>Saprolegniomycetes</taxon>
        <taxon>Saprolegniales</taxon>
        <taxon>Verrucalvaceae</taxon>
        <taxon>Aphanomyces</taxon>
    </lineage>
</organism>
<accession>A0A3R7A8Z6</accession>
<evidence type="ECO:0000256" key="1">
    <source>
        <dbReference type="SAM" id="MobiDB-lite"/>
    </source>
</evidence>
<reference evidence="2 3" key="1">
    <citation type="submission" date="2018-08" db="EMBL/GenBank/DDBJ databases">
        <title>Aphanomyces genome sequencing and annotation.</title>
        <authorList>
            <person name="Minardi D."/>
            <person name="Oidtmann B."/>
            <person name="Van Der Giezen M."/>
            <person name="Studholme D.J."/>
        </authorList>
    </citation>
    <scope>NUCLEOTIDE SEQUENCE [LARGE SCALE GENOMIC DNA]</scope>
    <source>
        <strain evidence="2 3">NJM0002</strain>
    </source>
</reference>
<gene>
    <name evidence="2" type="ORF">DYB32_004978</name>
</gene>
<evidence type="ECO:0000313" key="2">
    <source>
        <dbReference type="EMBL" id="RHY29658.1"/>
    </source>
</evidence>
<name>A0A3R7A8Z6_9STRA</name>
<feature type="region of interest" description="Disordered" evidence="1">
    <location>
        <begin position="1"/>
        <end position="21"/>
    </location>
</feature>
<evidence type="ECO:0000313" key="3">
    <source>
        <dbReference type="Proteomes" id="UP000285060"/>
    </source>
</evidence>